<feature type="compositionally biased region" description="Polar residues" evidence="2">
    <location>
        <begin position="98"/>
        <end position="115"/>
    </location>
</feature>
<proteinExistence type="predicted"/>
<gene>
    <name evidence="4" type="ORF">BofuT4P101000006001</name>
</gene>
<dbReference type="InterPro" id="IPR000571">
    <property type="entry name" value="Znf_CCCH"/>
</dbReference>
<keyword evidence="1" id="KW-0479">Metal-binding</keyword>
<dbReference type="SUPFAM" id="SSF50044">
    <property type="entry name" value="SH3-domain"/>
    <property type="match status" value="1"/>
</dbReference>
<feature type="region of interest" description="Disordered" evidence="2">
    <location>
        <begin position="265"/>
        <end position="330"/>
    </location>
</feature>
<dbReference type="PROSITE" id="PS50103">
    <property type="entry name" value="ZF_C3H1"/>
    <property type="match status" value="1"/>
</dbReference>
<dbReference type="GO" id="GO:0008270">
    <property type="term" value="F:zinc ion binding"/>
    <property type="evidence" value="ECO:0007669"/>
    <property type="project" value="UniProtKB-KW"/>
</dbReference>
<dbReference type="InParanoid" id="G2YYZ4"/>
<name>G2YYZ4_BOTF4</name>
<dbReference type="EMBL" id="FQ790362">
    <property type="protein sequence ID" value="CCD56842.1"/>
    <property type="molecule type" value="Genomic_DNA"/>
</dbReference>
<dbReference type="Proteomes" id="UP000008177">
    <property type="component" value="Unplaced contigs"/>
</dbReference>
<feature type="region of interest" description="Disordered" evidence="2">
    <location>
        <begin position="75"/>
        <end position="204"/>
    </location>
</feature>
<feature type="region of interest" description="Disordered" evidence="2">
    <location>
        <begin position="559"/>
        <end position="586"/>
    </location>
</feature>
<evidence type="ECO:0000313" key="5">
    <source>
        <dbReference type="Proteomes" id="UP000008177"/>
    </source>
</evidence>
<dbReference type="AlphaFoldDB" id="G2YYZ4"/>
<dbReference type="OrthoDB" id="3594623at2759"/>
<feature type="domain" description="C3H1-type" evidence="3">
    <location>
        <begin position="430"/>
        <end position="458"/>
    </location>
</feature>
<dbReference type="InterPro" id="IPR036028">
    <property type="entry name" value="SH3-like_dom_sf"/>
</dbReference>
<feature type="compositionally biased region" description="Basic and acidic residues" evidence="2">
    <location>
        <begin position="150"/>
        <end position="160"/>
    </location>
</feature>
<evidence type="ECO:0000256" key="1">
    <source>
        <dbReference type="PROSITE-ProRule" id="PRU00723"/>
    </source>
</evidence>
<keyword evidence="1" id="KW-0862">Zinc</keyword>
<organism evidence="4 5">
    <name type="scientific">Botryotinia fuckeliana (strain T4)</name>
    <name type="common">Noble rot fungus</name>
    <name type="synonym">Botrytis cinerea</name>
    <dbReference type="NCBI Taxonomy" id="999810"/>
    <lineage>
        <taxon>Eukaryota</taxon>
        <taxon>Fungi</taxon>
        <taxon>Dikarya</taxon>
        <taxon>Ascomycota</taxon>
        <taxon>Pezizomycotina</taxon>
        <taxon>Leotiomycetes</taxon>
        <taxon>Helotiales</taxon>
        <taxon>Sclerotiniaceae</taxon>
        <taxon>Botrytis</taxon>
    </lineage>
</organism>
<sequence>MLLSSRAAKILEEVKNGCCMLYGAEFFTEDEWVKIDALLHKGKYVFTNGPQEQLPDAHEPSESRQLVVIEDKAVSTTPSNDQGGLQEHDGPSEDEPKSNTLVRLTNNDNENSLKSPSDPPCFHCQARPQFPENEPRINLPKKHGPSSVEFTRDFEPKNEGLTRSGQTGARDKPKMILPKSVASPGTQSTPVGPRSKKTTPSVQVSKSYRAIKDFKPLPETPGGLKICCGDKIKVKQLVGTKLCMGWNSKTGLFGSFPVSAILQDDEASSKKPNHGSPAPNKAGGFSMDDYDNRKTAETNTKSFQWADDDEDEIRPPPTEPHTTSNSVEETKQIENLKGSELAALANNDHEIIDESDSESAGIESRVSSLNTEHEEDVVNEQKRNNADCENKELQMTKYRPDRAYNSSPKPGKYMTTRDRLRVEPHEIIVPKTEVCYYWDSPRGCRFTEEQCRDLHEHREYTLQTNIRNGKINPGLLFDVVYAVPPPEPGMQHQPADPSTTVGKRFTCFFWHSFTSSESSKKCLNTAAACQFLHTYVGSEGILHKEVQIQAFRNRNRIPVAKQRLSPPSEAVDDQGWGLPSASPLLD</sequence>
<protein>
    <recommendedName>
        <fullName evidence="3">C3H1-type domain-containing protein</fullName>
    </recommendedName>
</protein>
<evidence type="ECO:0000313" key="4">
    <source>
        <dbReference type="EMBL" id="CCD56842.1"/>
    </source>
</evidence>
<keyword evidence="1" id="KW-0863">Zinc-finger</keyword>
<dbReference type="HOGENOM" id="CLU_490164_0_0_1"/>
<accession>G2YYZ4</accession>
<feature type="compositionally biased region" description="Basic and acidic residues" evidence="2">
    <location>
        <begin position="86"/>
        <end position="97"/>
    </location>
</feature>
<evidence type="ECO:0000256" key="2">
    <source>
        <dbReference type="SAM" id="MobiDB-lite"/>
    </source>
</evidence>
<reference evidence="5" key="1">
    <citation type="journal article" date="2011" name="PLoS Genet.">
        <title>Genomic analysis of the necrotrophic fungal pathogens Sclerotinia sclerotiorum and Botrytis cinerea.</title>
        <authorList>
            <person name="Amselem J."/>
            <person name="Cuomo C.A."/>
            <person name="van Kan J.A."/>
            <person name="Viaud M."/>
            <person name="Benito E.P."/>
            <person name="Couloux A."/>
            <person name="Coutinho P.M."/>
            <person name="de Vries R.P."/>
            <person name="Dyer P.S."/>
            <person name="Fillinger S."/>
            <person name="Fournier E."/>
            <person name="Gout L."/>
            <person name="Hahn M."/>
            <person name="Kohn L."/>
            <person name="Lapalu N."/>
            <person name="Plummer K.M."/>
            <person name="Pradier J.M."/>
            <person name="Quevillon E."/>
            <person name="Sharon A."/>
            <person name="Simon A."/>
            <person name="ten Have A."/>
            <person name="Tudzynski B."/>
            <person name="Tudzynski P."/>
            <person name="Wincker P."/>
            <person name="Andrew M."/>
            <person name="Anthouard V."/>
            <person name="Beever R.E."/>
            <person name="Beffa R."/>
            <person name="Benoit I."/>
            <person name="Bouzid O."/>
            <person name="Brault B."/>
            <person name="Chen Z."/>
            <person name="Choquer M."/>
            <person name="Collemare J."/>
            <person name="Cotton P."/>
            <person name="Danchin E.G."/>
            <person name="Da Silva C."/>
            <person name="Gautier A."/>
            <person name="Giraud C."/>
            <person name="Giraud T."/>
            <person name="Gonzalez C."/>
            <person name="Grossetete S."/>
            <person name="Guldener U."/>
            <person name="Henrissat B."/>
            <person name="Howlett B.J."/>
            <person name="Kodira C."/>
            <person name="Kretschmer M."/>
            <person name="Lappartient A."/>
            <person name="Leroch M."/>
            <person name="Levis C."/>
            <person name="Mauceli E."/>
            <person name="Neuveglise C."/>
            <person name="Oeser B."/>
            <person name="Pearson M."/>
            <person name="Poulain J."/>
            <person name="Poussereau N."/>
            <person name="Quesneville H."/>
            <person name="Rascle C."/>
            <person name="Schumacher J."/>
            <person name="Segurens B."/>
            <person name="Sexton A."/>
            <person name="Silva E."/>
            <person name="Sirven C."/>
            <person name="Soanes D.M."/>
            <person name="Talbot N.J."/>
            <person name="Templeton M."/>
            <person name="Yandava C."/>
            <person name="Yarden O."/>
            <person name="Zeng Q."/>
            <person name="Rollins J.A."/>
            <person name="Lebrun M.H."/>
            <person name="Dickman M."/>
        </authorList>
    </citation>
    <scope>NUCLEOTIDE SEQUENCE [LARGE SCALE GENOMIC DNA]</scope>
    <source>
        <strain evidence="5">T4</strain>
    </source>
</reference>
<feature type="zinc finger region" description="C3H1-type" evidence="1">
    <location>
        <begin position="430"/>
        <end position="458"/>
    </location>
</feature>
<evidence type="ECO:0000259" key="3">
    <source>
        <dbReference type="PROSITE" id="PS50103"/>
    </source>
</evidence>
<dbReference type="eggNOG" id="ENOG502TGCI">
    <property type="taxonomic scope" value="Eukaryota"/>
</dbReference>